<dbReference type="EMBL" id="LUCH01000423">
    <property type="protein sequence ID" value="KAF5405188.1"/>
    <property type="molecule type" value="Genomic_DNA"/>
</dbReference>
<gene>
    <name evidence="1" type="ORF">PHET_01413</name>
</gene>
<dbReference type="AlphaFoldDB" id="A0A8J4WJD0"/>
<protein>
    <submittedName>
        <fullName evidence="1">Uncharacterized protein</fullName>
    </submittedName>
</protein>
<evidence type="ECO:0000313" key="1">
    <source>
        <dbReference type="EMBL" id="KAF5405188.1"/>
    </source>
</evidence>
<reference evidence="1" key="1">
    <citation type="submission" date="2019-05" db="EMBL/GenBank/DDBJ databases">
        <title>Annotation for the trematode Paragonimus heterotremus.</title>
        <authorList>
            <person name="Choi Y.-J."/>
        </authorList>
    </citation>
    <scope>NUCLEOTIDE SEQUENCE</scope>
    <source>
        <strain evidence="1">LC</strain>
    </source>
</reference>
<evidence type="ECO:0000313" key="2">
    <source>
        <dbReference type="Proteomes" id="UP000748531"/>
    </source>
</evidence>
<dbReference type="OrthoDB" id="6278006at2759"/>
<proteinExistence type="predicted"/>
<comment type="caution">
    <text evidence="1">The sequence shown here is derived from an EMBL/GenBank/DDBJ whole genome shotgun (WGS) entry which is preliminary data.</text>
</comment>
<keyword evidence="2" id="KW-1185">Reference proteome</keyword>
<name>A0A8J4WJD0_9TREM</name>
<organism evidence="1 2">
    <name type="scientific">Paragonimus heterotremus</name>
    <dbReference type="NCBI Taxonomy" id="100268"/>
    <lineage>
        <taxon>Eukaryota</taxon>
        <taxon>Metazoa</taxon>
        <taxon>Spiralia</taxon>
        <taxon>Lophotrochozoa</taxon>
        <taxon>Platyhelminthes</taxon>
        <taxon>Trematoda</taxon>
        <taxon>Digenea</taxon>
        <taxon>Plagiorchiida</taxon>
        <taxon>Troglotremata</taxon>
        <taxon>Troglotrematidae</taxon>
        <taxon>Paragonimus</taxon>
    </lineage>
</organism>
<accession>A0A8J4WJD0</accession>
<dbReference type="Proteomes" id="UP000748531">
    <property type="component" value="Unassembled WGS sequence"/>
</dbReference>
<sequence length="129" mass="14853">MHNSDMALSRRLLTYQDIVHASTGQAPHFMMSGGEHGLTSDTLLPTNYHDPLLATEHICHMHLSLMRGHQLARSHVQAAPRHRKTYFDKRVHGAEYQSGDEVWLYDAVPLPKVPSKLHMDWKGHRYNTY</sequence>